<evidence type="ECO:0000313" key="4">
    <source>
        <dbReference type="Proteomes" id="UP001151760"/>
    </source>
</evidence>
<name>A0ABQ5BTS1_9ASTR</name>
<evidence type="ECO:0000256" key="2">
    <source>
        <dbReference type="SAM" id="MobiDB-lite"/>
    </source>
</evidence>
<accession>A0ABQ5BTS1</accession>
<keyword evidence="4" id="KW-1185">Reference proteome</keyword>
<feature type="region of interest" description="Disordered" evidence="2">
    <location>
        <begin position="151"/>
        <end position="174"/>
    </location>
</feature>
<evidence type="ECO:0000256" key="1">
    <source>
        <dbReference type="SAM" id="Coils"/>
    </source>
</evidence>
<reference evidence="3" key="1">
    <citation type="journal article" date="2022" name="Int. J. Mol. Sci.">
        <title>Draft Genome of Tanacetum Coccineum: Genomic Comparison of Closely Related Tanacetum-Family Plants.</title>
        <authorList>
            <person name="Yamashiro T."/>
            <person name="Shiraishi A."/>
            <person name="Nakayama K."/>
            <person name="Satake H."/>
        </authorList>
    </citation>
    <scope>NUCLEOTIDE SEQUENCE</scope>
</reference>
<evidence type="ECO:0000313" key="3">
    <source>
        <dbReference type="EMBL" id="GJT17287.1"/>
    </source>
</evidence>
<dbReference type="Proteomes" id="UP001151760">
    <property type="component" value="Unassembled WGS sequence"/>
</dbReference>
<feature type="compositionally biased region" description="Polar residues" evidence="2">
    <location>
        <begin position="83"/>
        <end position="100"/>
    </location>
</feature>
<reference evidence="3" key="2">
    <citation type="submission" date="2022-01" db="EMBL/GenBank/DDBJ databases">
        <authorList>
            <person name="Yamashiro T."/>
            <person name="Shiraishi A."/>
            <person name="Satake H."/>
            <person name="Nakayama K."/>
        </authorList>
    </citation>
    <scope>NUCLEOTIDE SEQUENCE</scope>
</reference>
<gene>
    <name evidence="3" type="ORF">Tco_0875993</name>
</gene>
<organism evidence="3 4">
    <name type="scientific">Tanacetum coccineum</name>
    <dbReference type="NCBI Taxonomy" id="301880"/>
    <lineage>
        <taxon>Eukaryota</taxon>
        <taxon>Viridiplantae</taxon>
        <taxon>Streptophyta</taxon>
        <taxon>Embryophyta</taxon>
        <taxon>Tracheophyta</taxon>
        <taxon>Spermatophyta</taxon>
        <taxon>Magnoliopsida</taxon>
        <taxon>eudicotyledons</taxon>
        <taxon>Gunneridae</taxon>
        <taxon>Pentapetalae</taxon>
        <taxon>asterids</taxon>
        <taxon>campanulids</taxon>
        <taxon>Asterales</taxon>
        <taxon>Asteraceae</taxon>
        <taxon>Asteroideae</taxon>
        <taxon>Anthemideae</taxon>
        <taxon>Anthemidinae</taxon>
        <taxon>Tanacetum</taxon>
    </lineage>
</organism>
<sequence>MEAQTFRDLIIQNMDSIEKCITKRTLHDRKTKIRLNERKLQMHKCKATVVQALVANFVVTKSSGTESTKQLKELLDNLVYRESSGTGSGTNHVSSSSGNECNIKENKNSVSGNKCTISKNKSNNDEYNVFAMEKEHHEQPKSVNDTYLVEQGDTNTTPNSSDMSNTGREADQDDDLAKERDLIAYLIEQLKCEIDECKKRNKSLESSNKVFIEANKELGEENTSLTNENDKYQIEPASFVKPQYLKKAQSAIPRLYDIGCYNDNLALMLAPETDETIQVESLQSQLELQQTQFSNEIDRLSKEYYYADHMNAILGVFTTLGEYSDLSCKYLETLKKCKNFKTELSKSKTQQMDKRFANLEQHCIDLELALQLEKENNVCENSWIKQSLILGDTEKALKDKIDSLIAELNHKTVESHDLRA</sequence>
<feature type="region of interest" description="Disordered" evidence="2">
    <location>
        <begin position="83"/>
        <end position="105"/>
    </location>
</feature>
<dbReference type="EMBL" id="BQNB010013543">
    <property type="protein sequence ID" value="GJT17287.1"/>
    <property type="molecule type" value="Genomic_DNA"/>
</dbReference>
<proteinExistence type="predicted"/>
<protein>
    <submittedName>
        <fullName evidence="3">Uncharacterized protein</fullName>
    </submittedName>
</protein>
<keyword evidence="1" id="KW-0175">Coiled coil</keyword>
<comment type="caution">
    <text evidence="3">The sequence shown here is derived from an EMBL/GenBank/DDBJ whole genome shotgun (WGS) entry which is preliminary data.</text>
</comment>
<feature type="coiled-coil region" evidence="1">
    <location>
        <begin position="187"/>
        <end position="235"/>
    </location>
</feature>
<feature type="compositionally biased region" description="Polar residues" evidence="2">
    <location>
        <begin position="152"/>
        <end position="167"/>
    </location>
</feature>